<dbReference type="EMBL" id="QVQW01000080">
    <property type="protein sequence ID" value="RKU41179.1"/>
    <property type="molecule type" value="Genomic_DNA"/>
</dbReference>
<keyword evidence="5" id="KW-0472">Membrane</keyword>
<dbReference type="Pfam" id="PF01822">
    <property type="entry name" value="WSC"/>
    <property type="match status" value="2"/>
</dbReference>
<proteinExistence type="predicted"/>
<keyword evidence="2" id="KW-0812">Transmembrane</keyword>
<comment type="subcellular location">
    <subcellularLocation>
        <location evidence="1">Membrane</location>
        <topology evidence="1">Single-pass membrane protein</topology>
    </subcellularLocation>
</comment>
<evidence type="ECO:0000256" key="7">
    <source>
        <dbReference type="SAM" id="MobiDB-lite"/>
    </source>
</evidence>
<feature type="domain" description="WSC" evidence="9">
    <location>
        <begin position="354"/>
        <end position="453"/>
    </location>
</feature>
<feature type="chain" id="PRO_5019080641" description="WSC domain-containing protein" evidence="8">
    <location>
        <begin position="26"/>
        <end position="557"/>
    </location>
</feature>
<name>A0A420Y0A3_9PEZI</name>
<dbReference type="AlphaFoldDB" id="A0A420Y0A3"/>
<sequence length="557" mass="56526">MSMLSRSHWLTGLTAVASLAGVVHGQAFYGTDQSTACAAFPDFANLGCYLGDIRAASGYEFSPMNYNPSNPSNTYPGFWPGNDFNNTVTPSACARACRGFGFRVAALYDGDCSCGYNDPTGLTLLATCAAPCSGDASQTCGGGGATQVFVDPSFADPDAVAGTPQTQLAAYYQRLGCFHIIGGQEFPTQNRVNSAFTSSTVQVCLESCALLRYPLAYASYIDVSSVHCECGETFAAGVFRVDESTDTTGMCRTTCADGTPGTCDPTTGLCCGTGDFASVYINPELEGCYTPPIPGFGQVGAVNPGPLACASVAASLTGGPRTLTRTVYPAATLNPYTPQPSHPLTVVGSINPNTYHEYGCVAQPILSVAVGSGGTPSYTTANILATSMSLEACADACIGSLYFAVTDGDTCYCISGLAQNLAFGDFGNCNVRCTGSTNELCGGTNALEIYAVQSAWNNVVAGDISATLLATPIPSTPCTSSSISTTSSTSSTATTGSSSSTATSASTSSGTGSSSTSSAATATGSSSSTGGSTSSSTGTGKTSLGTFSPTDRHRALR</sequence>
<gene>
    <name evidence="10" type="ORF">DL546_000067</name>
</gene>
<feature type="signal peptide" evidence="8">
    <location>
        <begin position="1"/>
        <end position="25"/>
    </location>
</feature>
<evidence type="ECO:0000256" key="5">
    <source>
        <dbReference type="ARBA" id="ARBA00023136"/>
    </source>
</evidence>
<keyword evidence="3 8" id="KW-0732">Signal</keyword>
<evidence type="ECO:0000256" key="6">
    <source>
        <dbReference type="ARBA" id="ARBA00023180"/>
    </source>
</evidence>
<evidence type="ECO:0000256" key="1">
    <source>
        <dbReference type="ARBA" id="ARBA00004167"/>
    </source>
</evidence>
<evidence type="ECO:0000313" key="11">
    <source>
        <dbReference type="Proteomes" id="UP000275385"/>
    </source>
</evidence>
<dbReference type="PANTHER" id="PTHR24269">
    <property type="entry name" value="KREMEN PROTEIN"/>
    <property type="match status" value="1"/>
</dbReference>
<organism evidence="10 11">
    <name type="scientific">Coniochaeta pulveracea</name>
    <dbReference type="NCBI Taxonomy" id="177199"/>
    <lineage>
        <taxon>Eukaryota</taxon>
        <taxon>Fungi</taxon>
        <taxon>Dikarya</taxon>
        <taxon>Ascomycota</taxon>
        <taxon>Pezizomycotina</taxon>
        <taxon>Sordariomycetes</taxon>
        <taxon>Sordariomycetidae</taxon>
        <taxon>Coniochaetales</taxon>
        <taxon>Coniochaetaceae</taxon>
        <taxon>Coniochaeta</taxon>
    </lineage>
</organism>
<feature type="region of interest" description="Disordered" evidence="7">
    <location>
        <begin position="475"/>
        <end position="557"/>
    </location>
</feature>
<dbReference type="Proteomes" id="UP000275385">
    <property type="component" value="Unassembled WGS sequence"/>
</dbReference>
<evidence type="ECO:0000256" key="3">
    <source>
        <dbReference type="ARBA" id="ARBA00022729"/>
    </source>
</evidence>
<dbReference type="OrthoDB" id="3563678at2759"/>
<dbReference type="InterPro" id="IPR051836">
    <property type="entry name" value="Kremen_rcpt"/>
</dbReference>
<evidence type="ECO:0000256" key="4">
    <source>
        <dbReference type="ARBA" id="ARBA00022989"/>
    </source>
</evidence>
<dbReference type="SMART" id="SM00321">
    <property type="entry name" value="WSC"/>
    <property type="match status" value="2"/>
</dbReference>
<keyword evidence="6" id="KW-0325">Glycoprotein</keyword>
<dbReference type="PANTHER" id="PTHR24269:SF16">
    <property type="entry name" value="PROTEIN SLG1"/>
    <property type="match status" value="1"/>
</dbReference>
<dbReference type="PROSITE" id="PS51212">
    <property type="entry name" value="WSC"/>
    <property type="match status" value="2"/>
</dbReference>
<dbReference type="STRING" id="177199.A0A420Y0A3"/>
<evidence type="ECO:0000256" key="2">
    <source>
        <dbReference type="ARBA" id="ARBA00022692"/>
    </source>
</evidence>
<reference evidence="10 11" key="1">
    <citation type="submission" date="2018-08" db="EMBL/GenBank/DDBJ databases">
        <title>Draft genome of the lignicolous fungus Coniochaeta pulveracea.</title>
        <authorList>
            <person name="Borstlap C.J."/>
            <person name="De Witt R.N."/>
            <person name="Botha A."/>
            <person name="Volschenk H."/>
        </authorList>
    </citation>
    <scope>NUCLEOTIDE SEQUENCE [LARGE SCALE GENOMIC DNA]</scope>
    <source>
        <strain evidence="10 11">CAB683</strain>
    </source>
</reference>
<feature type="compositionally biased region" description="Low complexity" evidence="7">
    <location>
        <begin position="479"/>
        <end position="546"/>
    </location>
</feature>
<dbReference type="GO" id="GO:0005886">
    <property type="term" value="C:plasma membrane"/>
    <property type="evidence" value="ECO:0007669"/>
    <property type="project" value="TreeGrafter"/>
</dbReference>
<evidence type="ECO:0000313" key="10">
    <source>
        <dbReference type="EMBL" id="RKU41179.1"/>
    </source>
</evidence>
<evidence type="ECO:0000259" key="9">
    <source>
        <dbReference type="PROSITE" id="PS51212"/>
    </source>
</evidence>
<evidence type="ECO:0000256" key="8">
    <source>
        <dbReference type="SAM" id="SignalP"/>
    </source>
</evidence>
<dbReference type="InterPro" id="IPR002889">
    <property type="entry name" value="WSC_carb-bd"/>
</dbReference>
<comment type="caution">
    <text evidence="10">The sequence shown here is derived from an EMBL/GenBank/DDBJ whole genome shotgun (WGS) entry which is preliminary data.</text>
</comment>
<protein>
    <recommendedName>
        <fullName evidence="9">WSC domain-containing protein</fullName>
    </recommendedName>
</protein>
<accession>A0A420Y0A3</accession>
<feature type="domain" description="WSC" evidence="9">
    <location>
        <begin position="42"/>
        <end position="152"/>
    </location>
</feature>
<keyword evidence="11" id="KW-1185">Reference proteome</keyword>
<keyword evidence="4" id="KW-1133">Transmembrane helix</keyword>